<dbReference type="Proteomes" id="UP000232875">
    <property type="component" value="Unassembled WGS sequence"/>
</dbReference>
<reference evidence="2 3" key="1">
    <citation type="submission" date="2017-10" db="EMBL/GenBank/DDBJ databases">
        <title>A novel species of cold-tolerant Malassezia isolated from bats.</title>
        <authorList>
            <person name="Lorch J.M."/>
            <person name="Palmer J.M."/>
            <person name="Vanderwolf K.J."/>
            <person name="Schmidt K.Z."/>
            <person name="Verant M.L."/>
            <person name="Weller T.J."/>
            <person name="Blehert D.S."/>
        </authorList>
    </citation>
    <scope>NUCLEOTIDE SEQUENCE [LARGE SCALE GENOMIC DNA]</scope>
    <source>
        <strain evidence="2 3">NWHC:44797-103</strain>
    </source>
</reference>
<name>A0A2N1JAR4_9BASI</name>
<proteinExistence type="predicted"/>
<accession>A0A2N1JAR4</accession>
<feature type="region of interest" description="Disordered" evidence="1">
    <location>
        <begin position="501"/>
        <end position="527"/>
    </location>
</feature>
<evidence type="ECO:0000313" key="3">
    <source>
        <dbReference type="Proteomes" id="UP000232875"/>
    </source>
</evidence>
<evidence type="ECO:0000313" key="2">
    <source>
        <dbReference type="EMBL" id="PKI83644.1"/>
    </source>
</evidence>
<dbReference type="AlphaFoldDB" id="A0A2N1JAR4"/>
<organism evidence="2 3">
    <name type="scientific">Malassezia vespertilionis</name>
    <dbReference type="NCBI Taxonomy" id="2020962"/>
    <lineage>
        <taxon>Eukaryota</taxon>
        <taxon>Fungi</taxon>
        <taxon>Dikarya</taxon>
        <taxon>Basidiomycota</taxon>
        <taxon>Ustilaginomycotina</taxon>
        <taxon>Malasseziomycetes</taxon>
        <taxon>Malasseziales</taxon>
        <taxon>Malasseziaceae</taxon>
        <taxon>Malassezia</taxon>
    </lineage>
</organism>
<dbReference type="OrthoDB" id="3360948at2759"/>
<protein>
    <submittedName>
        <fullName evidence="2">Uncharacterized protein</fullName>
    </submittedName>
</protein>
<keyword evidence="3" id="KW-1185">Reference proteome</keyword>
<gene>
    <name evidence="2" type="ORF">MVES_002593</name>
</gene>
<sequence length="527" mass="58651">MGWCAFARCEDTAQDATVVALRDYIESDGAGGEIQEQVAFAEKMVRVLRKALPLHGSAYESVLGDALRLMSRELATSAVWAQSDVFVALSAFAFEQRIENAARDSYFRAIHNTLFYCTDVRDAWFAQFRSSLLDALEDEAVVATLCVDSALEAQFRVLVRIMLIGVQCTNFHTLKKEVHERLVTASFAIIERLKMPDETPPGSWIPSDTFSTAMALVLHSMDEQHPDNRAMLPLLYDVLVALKEEECELSMTMQHALGLIVFIGTQWPRGKARLPAVERIAEMLVRLLDRCIDVTTGDLNACTKQTSSDFVAMQTSAWLFLAGVCSSSLDLCCAVERHFYVHKDVQATRDPPLQPRVRALEICMSSETLITLEAYIGYVLFLTSKKNPSLFLQRFSWERCMGVLYMENIEHTVGATDAELSRKHVHPYNKHAPTDLASAQLLEALLTVKKCGTIVMENPVEAAHRQGVLADVEAQMEAAERKEARDEEVAVQAALDTFARQKSRHLGQGAPTRPEALVKVAPPPNAT</sequence>
<dbReference type="EMBL" id="KZ454991">
    <property type="protein sequence ID" value="PKI83644.1"/>
    <property type="molecule type" value="Genomic_DNA"/>
</dbReference>
<evidence type="ECO:0000256" key="1">
    <source>
        <dbReference type="SAM" id="MobiDB-lite"/>
    </source>
</evidence>